<accession>A0A6P2CNE9</accession>
<keyword evidence="8 11" id="KW-0560">Oxidoreductase</keyword>
<comment type="caution">
    <text evidence="14">The sequence shown here is derived from an EMBL/GenBank/DDBJ whole genome shotgun (WGS) entry which is preliminary data.</text>
</comment>
<sequence length="317" mass="34539">MKIAIAGFGALGARVGVMLQQAGHEVTGIDGWAAHIAAITNDGLTVRQDDGTSKKFFIPVMTAKEIDGQFDLIILLTKTPQLDTMLIDIKHIITKNTKLLVLSNGLGNIEVMERHVNRNQILAGVTLWTSELVKPGEIRTTGSGSIKLQSIGNVDATAVVDALNQAELNVTLSQNVIEAIWHKAGINSVLNPLTVLLDANIAEFGTAGNGMDLSLNILEEIKKIGDLEGINVNINEIMKDIVSLVRPENAGNHYPSMYQDIKAGKRTEIDFLNGYFSKLGSEHGIELPFNSLVTRLIHAKEDIERTKLAKKQETFEI</sequence>
<evidence type="ECO:0000256" key="2">
    <source>
        <dbReference type="ARBA" id="ARBA00004994"/>
    </source>
</evidence>
<reference evidence="14 15" key="1">
    <citation type="submission" date="2019-01" db="EMBL/GenBank/DDBJ databases">
        <title>Leuconostoc litchii sp. nov., a novel lactic acid bacterium isolated from lychee.</title>
        <authorList>
            <person name="Wang L.-T."/>
        </authorList>
    </citation>
    <scope>NUCLEOTIDE SEQUENCE [LARGE SCALE GENOMIC DNA]</scope>
    <source>
        <strain evidence="14 15">MB7</strain>
    </source>
</reference>
<name>A0A6P2CNE9_9LACO</name>
<dbReference type="EMBL" id="SDGY01000001">
    <property type="protein sequence ID" value="TYC46612.1"/>
    <property type="molecule type" value="Genomic_DNA"/>
</dbReference>
<dbReference type="SUPFAM" id="SSF48179">
    <property type="entry name" value="6-phosphogluconate dehydrogenase C-terminal domain-like"/>
    <property type="match status" value="1"/>
</dbReference>
<dbReference type="SUPFAM" id="SSF51735">
    <property type="entry name" value="NAD(P)-binding Rossmann-fold domains"/>
    <property type="match status" value="1"/>
</dbReference>
<dbReference type="UniPathway" id="UPA00028">
    <property type="reaction ID" value="UER00004"/>
</dbReference>
<dbReference type="InterPro" id="IPR003710">
    <property type="entry name" value="ApbA"/>
</dbReference>
<evidence type="ECO:0000256" key="1">
    <source>
        <dbReference type="ARBA" id="ARBA00002919"/>
    </source>
</evidence>
<gene>
    <name evidence="14" type="ORF">ESZ47_00300</name>
</gene>
<organism evidence="14 15">
    <name type="scientific">Leuconostoc litchii</name>
    <dbReference type="NCBI Taxonomy" id="1981069"/>
    <lineage>
        <taxon>Bacteria</taxon>
        <taxon>Bacillati</taxon>
        <taxon>Bacillota</taxon>
        <taxon>Bacilli</taxon>
        <taxon>Lactobacillales</taxon>
        <taxon>Lactobacillaceae</taxon>
        <taxon>Leuconostoc</taxon>
    </lineage>
</organism>
<dbReference type="AlphaFoldDB" id="A0A6P2CNE9"/>
<dbReference type="GO" id="GO:0015940">
    <property type="term" value="P:pantothenate biosynthetic process"/>
    <property type="evidence" value="ECO:0007669"/>
    <property type="project" value="UniProtKB-UniPathway"/>
</dbReference>
<dbReference type="InterPro" id="IPR008927">
    <property type="entry name" value="6-PGluconate_DH-like_C_sf"/>
</dbReference>
<dbReference type="Pfam" id="PF02558">
    <property type="entry name" value="ApbA"/>
    <property type="match status" value="1"/>
</dbReference>
<evidence type="ECO:0000256" key="11">
    <source>
        <dbReference type="RuleBase" id="RU362068"/>
    </source>
</evidence>
<keyword evidence="6 11" id="KW-0566">Pantothenate biosynthesis</keyword>
<dbReference type="InterPro" id="IPR050838">
    <property type="entry name" value="Ketopantoate_reductase"/>
</dbReference>
<comment type="catalytic activity">
    <reaction evidence="10 11">
        <text>(R)-pantoate + NADP(+) = 2-dehydropantoate + NADPH + H(+)</text>
        <dbReference type="Rhea" id="RHEA:16233"/>
        <dbReference type="ChEBI" id="CHEBI:11561"/>
        <dbReference type="ChEBI" id="CHEBI:15378"/>
        <dbReference type="ChEBI" id="CHEBI:15980"/>
        <dbReference type="ChEBI" id="CHEBI:57783"/>
        <dbReference type="ChEBI" id="CHEBI:58349"/>
        <dbReference type="EC" id="1.1.1.169"/>
    </reaction>
</comment>
<comment type="function">
    <text evidence="1 11">Catalyzes the NADPH-dependent reduction of ketopantoate into pantoic acid.</text>
</comment>
<dbReference type="InterPro" id="IPR013328">
    <property type="entry name" value="6PGD_dom2"/>
</dbReference>
<dbReference type="Proteomes" id="UP000442244">
    <property type="component" value="Unassembled WGS sequence"/>
</dbReference>
<dbReference type="GO" id="GO:0050661">
    <property type="term" value="F:NADP binding"/>
    <property type="evidence" value="ECO:0007669"/>
    <property type="project" value="TreeGrafter"/>
</dbReference>
<evidence type="ECO:0000256" key="3">
    <source>
        <dbReference type="ARBA" id="ARBA00007870"/>
    </source>
</evidence>
<dbReference type="GO" id="GO:0005737">
    <property type="term" value="C:cytoplasm"/>
    <property type="evidence" value="ECO:0007669"/>
    <property type="project" value="TreeGrafter"/>
</dbReference>
<dbReference type="GO" id="GO:0008677">
    <property type="term" value="F:2-dehydropantoate 2-reductase activity"/>
    <property type="evidence" value="ECO:0007669"/>
    <property type="project" value="UniProtKB-EC"/>
</dbReference>
<dbReference type="PANTHER" id="PTHR43765:SF2">
    <property type="entry name" value="2-DEHYDROPANTOATE 2-REDUCTASE"/>
    <property type="match status" value="1"/>
</dbReference>
<evidence type="ECO:0000256" key="9">
    <source>
        <dbReference type="ARBA" id="ARBA00032024"/>
    </source>
</evidence>
<comment type="similarity">
    <text evidence="3 11">Belongs to the ketopantoate reductase family.</text>
</comment>
<evidence type="ECO:0000256" key="5">
    <source>
        <dbReference type="ARBA" id="ARBA00019465"/>
    </source>
</evidence>
<keyword evidence="15" id="KW-1185">Reference proteome</keyword>
<dbReference type="Gene3D" id="1.10.1040.10">
    <property type="entry name" value="N-(1-d-carboxylethyl)-l-norvaline Dehydrogenase, domain 2"/>
    <property type="match status" value="1"/>
</dbReference>
<dbReference type="PANTHER" id="PTHR43765">
    <property type="entry name" value="2-DEHYDROPANTOATE 2-REDUCTASE-RELATED"/>
    <property type="match status" value="1"/>
</dbReference>
<comment type="pathway">
    <text evidence="2 11">Cofactor biosynthesis; (R)-pantothenate biosynthesis; (R)-pantoate from 3-methyl-2-oxobutanoate: step 2/2.</text>
</comment>
<feature type="domain" description="Ketopantoate reductase C-terminal" evidence="13">
    <location>
        <begin position="175"/>
        <end position="301"/>
    </location>
</feature>
<dbReference type="InterPro" id="IPR013752">
    <property type="entry name" value="KPA_reductase"/>
</dbReference>
<evidence type="ECO:0000313" key="15">
    <source>
        <dbReference type="Proteomes" id="UP000442244"/>
    </source>
</evidence>
<keyword evidence="7 11" id="KW-0521">NADP</keyword>
<evidence type="ECO:0000259" key="13">
    <source>
        <dbReference type="Pfam" id="PF08546"/>
    </source>
</evidence>
<dbReference type="EC" id="1.1.1.169" evidence="4 11"/>
<dbReference type="NCBIfam" id="TIGR00745">
    <property type="entry name" value="apbA_panE"/>
    <property type="match status" value="1"/>
</dbReference>
<dbReference type="InterPro" id="IPR036291">
    <property type="entry name" value="NAD(P)-bd_dom_sf"/>
</dbReference>
<dbReference type="Gene3D" id="3.40.50.720">
    <property type="entry name" value="NAD(P)-binding Rossmann-like Domain"/>
    <property type="match status" value="1"/>
</dbReference>
<evidence type="ECO:0000313" key="14">
    <source>
        <dbReference type="EMBL" id="TYC46612.1"/>
    </source>
</evidence>
<evidence type="ECO:0000256" key="6">
    <source>
        <dbReference type="ARBA" id="ARBA00022655"/>
    </source>
</evidence>
<dbReference type="InterPro" id="IPR013332">
    <property type="entry name" value="KPR_N"/>
</dbReference>
<dbReference type="OrthoDB" id="9800163at2"/>
<evidence type="ECO:0000256" key="7">
    <source>
        <dbReference type="ARBA" id="ARBA00022857"/>
    </source>
</evidence>
<evidence type="ECO:0000259" key="12">
    <source>
        <dbReference type="Pfam" id="PF02558"/>
    </source>
</evidence>
<feature type="domain" description="Ketopantoate reductase N-terminal" evidence="12">
    <location>
        <begin position="3"/>
        <end position="151"/>
    </location>
</feature>
<dbReference type="Pfam" id="PF08546">
    <property type="entry name" value="ApbA_C"/>
    <property type="match status" value="1"/>
</dbReference>
<evidence type="ECO:0000256" key="8">
    <source>
        <dbReference type="ARBA" id="ARBA00023002"/>
    </source>
</evidence>
<dbReference type="RefSeq" id="WP_148603711.1">
    <property type="nucleotide sequence ID" value="NZ_SDGY01000001.1"/>
</dbReference>
<evidence type="ECO:0000256" key="4">
    <source>
        <dbReference type="ARBA" id="ARBA00013014"/>
    </source>
</evidence>
<protein>
    <recommendedName>
        <fullName evidence="5 11">2-dehydropantoate 2-reductase</fullName>
        <ecNumber evidence="4 11">1.1.1.169</ecNumber>
    </recommendedName>
    <alternativeName>
        <fullName evidence="9 11">Ketopantoate reductase</fullName>
    </alternativeName>
</protein>
<evidence type="ECO:0000256" key="10">
    <source>
        <dbReference type="ARBA" id="ARBA00048793"/>
    </source>
</evidence>
<proteinExistence type="inferred from homology"/>